<feature type="compositionally biased region" description="Polar residues" evidence="2">
    <location>
        <begin position="766"/>
        <end position="775"/>
    </location>
</feature>
<evidence type="ECO:0000313" key="5">
    <source>
        <dbReference type="EMBL" id="KAF2137935.1"/>
    </source>
</evidence>
<feature type="non-terminal residue" evidence="5">
    <location>
        <position position="1"/>
    </location>
</feature>
<dbReference type="RefSeq" id="XP_033393650.1">
    <property type="nucleotide sequence ID" value="XM_033544405.1"/>
</dbReference>
<dbReference type="GO" id="GO:0004190">
    <property type="term" value="F:aspartic-type endopeptidase activity"/>
    <property type="evidence" value="ECO:0007669"/>
    <property type="project" value="InterPro"/>
</dbReference>
<feature type="region of interest" description="Disordered" evidence="2">
    <location>
        <begin position="522"/>
        <end position="546"/>
    </location>
</feature>
<feature type="compositionally biased region" description="Acidic residues" evidence="2">
    <location>
        <begin position="687"/>
        <end position="698"/>
    </location>
</feature>
<dbReference type="PROSITE" id="PS51767">
    <property type="entry name" value="PEPTIDASE_A1"/>
    <property type="match status" value="1"/>
</dbReference>
<feature type="region of interest" description="Disordered" evidence="2">
    <location>
        <begin position="614"/>
        <end position="637"/>
    </location>
</feature>
<evidence type="ECO:0000313" key="6">
    <source>
        <dbReference type="Proteomes" id="UP000799438"/>
    </source>
</evidence>
<dbReference type="GO" id="GO:0005576">
    <property type="term" value="C:extracellular region"/>
    <property type="evidence" value="ECO:0007669"/>
    <property type="project" value="TreeGrafter"/>
</dbReference>
<dbReference type="Gene3D" id="2.40.70.10">
    <property type="entry name" value="Acid Proteases"/>
    <property type="match status" value="2"/>
</dbReference>
<dbReference type="GeneID" id="54301901"/>
<evidence type="ECO:0000259" key="4">
    <source>
        <dbReference type="PROSITE" id="PS51767"/>
    </source>
</evidence>
<feature type="compositionally biased region" description="Polar residues" evidence="2">
    <location>
        <begin position="724"/>
        <end position="736"/>
    </location>
</feature>
<sequence length="850" mass="92315">MMWLSLIHALARRCPSSARRLCSRSINQSPPVMKSRCSALLLLLLLLLAFVEVEATALGPRATSIPPPLDVAYSQYWDGYDGPWSSFTIRLGSRDTKVRVFPSTSSTALWAVSPLGCLEGTYRPGIPCNASGDTFAPGSRGGIFHYEASSSWHNNPLSTPPDWALHALTQPDYESSAPWGYDTVSIGASGGPTLTNQTIAVIASKWFWLGVLPLNPRPTNFSVNDTYYLAPSLLQVLKDEGHIPSLSWGYTAGASYDTENGVFGSLTLGGYDAGRFSENGSRITVPFQQDEEKDLTVSVKSIKVSGSSSISLSSEPFDATIDSALSYLFLPQNDIWLWEKAFDLTLDPVSNLYLLNETAYTKLRNEQQTISITLGAPGDSDNRNEVTIQYPIESFLLNTSWPNNITNSNGSSRYFPIQVTEGTAACTLGRTFLQEAYLIYDYENQEFTVGARSPGNPKPDLKLISPREISPSGPTQGDNSGKSGLSAGALAGAIVGSIIGGFLIAALVFWIYTRKRAAAKKSRPLSVSTGSTTPRPRAGSRINSFFRNPFTKGPEEIVPGMNELPQDPSAPTPAQAALEAINREHKRHLSEELEGSTNIIHEMFQPKPKLAEMEGDAPLGYISPHARSSSAGSQDDIADTNARMKYIYEMEGSLTSSADHTPLPSPKVPAYPSPNGLDAVARRQQEDAEADPTNSDDVDAARRRGSLRSLGSPAHSPLERRVSDWSQTSNTRSQNGPLADILEERNGDNVNYSRLTEDARGDTNDSEPTQETSGDINDDAQSTHENHGDTIDTQSAEERRGDANDGTRPTEEGHEGTASDARVVEETHKDTDHDVRPNSKSEKDEDKGTT</sequence>
<keyword evidence="3" id="KW-1133">Transmembrane helix</keyword>
<dbReference type="Pfam" id="PF00026">
    <property type="entry name" value="Asp"/>
    <property type="match status" value="1"/>
</dbReference>
<evidence type="ECO:0000256" key="1">
    <source>
        <dbReference type="ARBA" id="ARBA00007447"/>
    </source>
</evidence>
<feature type="compositionally biased region" description="Polar residues" evidence="2">
    <location>
        <begin position="525"/>
        <end position="534"/>
    </location>
</feature>
<proteinExistence type="inferred from homology"/>
<keyword evidence="3" id="KW-0812">Transmembrane</keyword>
<feature type="region of interest" description="Disordered" evidence="2">
    <location>
        <begin position="449"/>
        <end position="482"/>
    </location>
</feature>
<keyword evidence="3" id="KW-0472">Membrane</keyword>
<keyword evidence="6" id="KW-1185">Reference proteome</keyword>
<feature type="domain" description="Peptidase A1" evidence="4">
    <location>
        <begin position="85"/>
        <end position="450"/>
    </location>
</feature>
<feature type="region of interest" description="Disordered" evidence="2">
    <location>
        <begin position="655"/>
        <end position="850"/>
    </location>
</feature>
<name>A0A6A6B3U5_9PEZI</name>
<dbReference type="PRINTS" id="PR00792">
    <property type="entry name" value="PEPSIN"/>
</dbReference>
<dbReference type="EMBL" id="ML995499">
    <property type="protein sequence ID" value="KAF2137935.1"/>
    <property type="molecule type" value="Genomic_DNA"/>
</dbReference>
<dbReference type="SUPFAM" id="SSF50630">
    <property type="entry name" value="Acid proteases"/>
    <property type="match status" value="1"/>
</dbReference>
<feature type="compositionally biased region" description="Basic and acidic residues" evidence="2">
    <location>
        <begin position="781"/>
        <end position="850"/>
    </location>
</feature>
<organism evidence="5 6">
    <name type="scientific">Aplosporella prunicola CBS 121167</name>
    <dbReference type="NCBI Taxonomy" id="1176127"/>
    <lineage>
        <taxon>Eukaryota</taxon>
        <taxon>Fungi</taxon>
        <taxon>Dikarya</taxon>
        <taxon>Ascomycota</taxon>
        <taxon>Pezizomycotina</taxon>
        <taxon>Dothideomycetes</taxon>
        <taxon>Dothideomycetes incertae sedis</taxon>
        <taxon>Botryosphaeriales</taxon>
        <taxon>Aplosporellaceae</taxon>
        <taxon>Aplosporella</taxon>
    </lineage>
</organism>
<reference evidence="5" key="1">
    <citation type="journal article" date="2020" name="Stud. Mycol.">
        <title>101 Dothideomycetes genomes: a test case for predicting lifestyles and emergence of pathogens.</title>
        <authorList>
            <person name="Haridas S."/>
            <person name="Albert R."/>
            <person name="Binder M."/>
            <person name="Bloem J."/>
            <person name="Labutti K."/>
            <person name="Salamov A."/>
            <person name="Andreopoulos B."/>
            <person name="Baker S."/>
            <person name="Barry K."/>
            <person name="Bills G."/>
            <person name="Bluhm B."/>
            <person name="Cannon C."/>
            <person name="Castanera R."/>
            <person name="Culley D."/>
            <person name="Daum C."/>
            <person name="Ezra D."/>
            <person name="Gonzalez J."/>
            <person name="Henrissat B."/>
            <person name="Kuo A."/>
            <person name="Liang C."/>
            <person name="Lipzen A."/>
            <person name="Lutzoni F."/>
            <person name="Magnuson J."/>
            <person name="Mondo S."/>
            <person name="Nolan M."/>
            <person name="Ohm R."/>
            <person name="Pangilinan J."/>
            <person name="Park H.-J."/>
            <person name="Ramirez L."/>
            <person name="Alfaro M."/>
            <person name="Sun H."/>
            <person name="Tritt A."/>
            <person name="Yoshinaga Y."/>
            <person name="Zwiers L.-H."/>
            <person name="Turgeon B."/>
            <person name="Goodwin S."/>
            <person name="Spatafora J."/>
            <person name="Crous P."/>
            <person name="Grigoriev I."/>
        </authorList>
    </citation>
    <scope>NUCLEOTIDE SEQUENCE</scope>
    <source>
        <strain evidence="5">CBS 121167</strain>
    </source>
</reference>
<feature type="compositionally biased region" description="Pro residues" evidence="2">
    <location>
        <begin position="663"/>
        <end position="672"/>
    </location>
</feature>
<dbReference type="AlphaFoldDB" id="A0A6A6B3U5"/>
<feature type="transmembrane region" description="Helical" evidence="3">
    <location>
        <begin position="489"/>
        <end position="513"/>
    </location>
</feature>
<evidence type="ECO:0000256" key="3">
    <source>
        <dbReference type="SAM" id="Phobius"/>
    </source>
</evidence>
<dbReference type="GO" id="GO:0006508">
    <property type="term" value="P:proteolysis"/>
    <property type="evidence" value="ECO:0007669"/>
    <property type="project" value="InterPro"/>
</dbReference>
<dbReference type="GO" id="GO:0009277">
    <property type="term" value="C:fungal-type cell wall"/>
    <property type="evidence" value="ECO:0007669"/>
    <property type="project" value="TreeGrafter"/>
</dbReference>
<protein>
    <recommendedName>
        <fullName evidence="4">Peptidase A1 domain-containing protein</fullName>
    </recommendedName>
</protein>
<dbReference type="OrthoDB" id="4074350at2759"/>
<dbReference type="InterPro" id="IPR021109">
    <property type="entry name" value="Peptidase_aspartic_dom_sf"/>
</dbReference>
<dbReference type="InterPro" id="IPR001461">
    <property type="entry name" value="Aspartic_peptidase_A1"/>
</dbReference>
<dbReference type="PANTHER" id="PTHR47965:SF101">
    <property type="entry name" value="HYPOTHETICAL ASPARTYL PROTEASE (EUROFUNG)-RELATED"/>
    <property type="match status" value="1"/>
</dbReference>
<dbReference type="Proteomes" id="UP000799438">
    <property type="component" value="Unassembled WGS sequence"/>
</dbReference>
<gene>
    <name evidence="5" type="ORF">K452DRAFT_321556</name>
</gene>
<evidence type="ECO:0000256" key="2">
    <source>
        <dbReference type="SAM" id="MobiDB-lite"/>
    </source>
</evidence>
<dbReference type="GO" id="GO:0031505">
    <property type="term" value="P:fungal-type cell wall organization"/>
    <property type="evidence" value="ECO:0007669"/>
    <property type="project" value="TreeGrafter"/>
</dbReference>
<accession>A0A6A6B3U5</accession>
<comment type="similarity">
    <text evidence="1">Belongs to the peptidase A1 family.</text>
</comment>
<dbReference type="InterPro" id="IPR033121">
    <property type="entry name" value="PEPTIDASE_A1"/>
</dbReference>
<dbReference type="PANTHER" id="PTHR47965">
    <property type="entry name" value="ASPARTYL PROTEASE-RELATED"/>
    <property type="match status" value="1"/>
</dbReference>